<evidence type="ECO:0000313" key="3">
    <source>
        <dbReference type="Proteomes" id="UP000030747"/>
    </source>
</evidence>
<proteinExistence type="predicted"/>
<accession>U6KSS6</accession>
<gene>
    <name evidence="2" type="ORF">ETH_00037870</name>
</gene>
<keyword evidence="3" id="KW-1185">Reference proteome</keyword>
<dbReference type="RefSeq" id="XP_013230721.1">
    <property type="nucleotide sequence ID" value="XM_013375267.1"/>
</dbReference>
<feature type="compositionally biased region" description="Low complexity" evidence="1">
    <location>
        <begin position="88"/>
        <end position="97"/>
    </location>
</feature>
<dbReference type="GeneID" id="25256615"/>
<dbReference type="AlphaFoldDB" id="U6KSS6"/>
<reference evidence="2" key="1">
    <citation type="submission" date="2013-10" db="EMBL/GenBank/DDBJ databases">
        <title>Genomic analysis of the causative agents of coccidiosis in chickens.</title>
        <authorList>
            <person name="Reid A.J."/>
            <person name="Blake D."/>
            <person name="Billington K."/>
            <person name="Browne H."/>
            <person name="Dunn M."/>
            <person name="Hung S."/>
            <person name="Kawahara F."/>
            <person name="Miranda-Saavedra D."/>
            <person name="Mourier T."/>
            <person name="Nagra H."/>
            <person name="Otto T.D."/>
            <person name="Rawlings N."/>
            <person name="Sanchez A."/>
            <person name="Sanders M."/>
            <person name="Subramaniam C."/>
            <person name="Tay Y."/>
            <person name="Dear P."/>
            <person name="Doerig C."/>
            <person name="Gruber A."/>
            <person name="Parkinson J."/>
            <person name="Shirley M."/>
            <person name="Wan K.L."/>
            <person name="Berriman M."/>
            <person name="Tomley F."/>
            <person name="Pain A."/>
        </authorList>
    </citation>
    <scope>NUCLEOTIDE SEQUENCE [LARGE SCALE GENOMIC DNA]</scope>
    <source>
        <strain evidence="2">Houghton</strain>
    </source>
</reference>
<name>U6KSS6_EIMTE</name>
<dbReference type="VEuPathDB" id="ToxoDB:ETH_00037870"/>
<dbReference type="VEuPathDB" id="ToxoDB:ETH2_0417100"/>
<feature type="non-terminal residue" evidence="2">
    <location>
        <position position="1"/>
    </location>
</feature>
<evidence type="ECO:0000313" key="2">
    <source>
        <dbReference type="EMBL" id="CDJ39968.1"/>
    </source>
</evidence>
<dbReference type="Proteomes" id="UP000030747">
    <property type="component" value="Unassembled WGS sequence"/>
</dbReference>
<organism evidence="2 3">
    <name type="scientific">Eimeria tenella</name>
    <name type="common">Coccidian parasite</name>
    <dbReference type="NCBI Taxonomy" id="5802"/>
    <lineage>
        <taxon>Eukaryota</taxon>
        <taxon>Sar</taxon>
        <taxon>Alveolata</taxon>
        <taxon>Apicomplexa</taxon>
        <taxon>Conoidasida</taxon>
        <taxon>Coccidia</taxon>
        <taxon>Eucoccidiorida</taxon>
        <taxon>Eimeriorina</taxon>
        <taxon>Eimeriidae</taxon>
        <taxon>Eimeria</taxon>
    </lineage>
</organism>
<reference evidence="2" key="2">
    <citation type="submission" date="2013-10" db="EMBL/GenBank/DDBJ databases">
        <authorList>
            <person name="Aslett M."/>
        </authorList>
    </citation>
    <scope>NUCLEOTIDE SEQUENCE [LARGE SCALE GENOMIC DNA]</scope>
    <source>
        <strain evidence="2">Houghton</strain>
    </source>
</reference>
<protein>
    <submittedName>
        <fullName evidence="2">Uncharacterized protein</fullName>
    </submittedName>
</protein>
<feature type="region of interest" description="Disordered" evidence="1">
    <location>
        <begin position="88"/>
        <end position="122"/>
    </location>
</feature>
<sequence>ERIRLETELSNLCLDLIRELQQERQQQLQQLQQQQPKDFLFLQRQLCFDAVNNIIYLKRHKPRAPQAAAAEAAAAAAAEAAANAAANAAATAAAAAAPQEEEDGADKEHKYLPINPQASFRA</sequence>
<dbReference type="EMBL" id="HG674787">
    <property type="protein sequence ID" value="CDJ39968.1"/>
    <property type="molecule type" value="Genomic_DNA"/>
</dbReference>
<evidence type="ECO:0000256" key="1">
    <source>
        <dbReference type="SAM" id="MobiDB-lite"/>
    </source>
</evidence>